<dbReference type="AlphaFoldDB" id="E8R9U0"/>
<dbReference type="GO" id="GO:0055085">
    <property type="term" value="P:transmembrane transport"/>
    <property type="evidence" value="ECO:0007669"/>
    <property type="project" value="UniProtKB-ARBA"/>
</dbReference>
<sequence>MTTQGDIIRLENITAGYLVVKRGLKGLLKERRIVLKNISLAVRDGERLAIIGESGSGKTTLLKVILGLLKPFEGKVFVAGKDIYALKWGQRILVLRQVGYVPQDPYRALNPSIRVKSILEEPLEALGIGDRDARVREALRLVQLSSEVLQMYPSELSGGMRQRVLIARAIIHDPEILILDEPTSALDVSIQAQVVNLINDIHRKLGLAVLTVTHDLGVAQYLADRAVVLYRGEIVEEGDMDSLIKHPRSDYTRILVSSH</sequence>
<dbReference type="SUPFAM" id="SSF52540">
    <property type="entry name" value="P-loop containing nucleoside triphosphate hydrolases"/>
    <property type="match status" value="1"/>
</dbReference>
<dbReference type="GO" id="GO:0005524">
    <property type="term" value="F:ATP binding"/>
    <property type="evidence" value="ECO:0007669"/>
    <property type="project" value="UniProtKB-KW"/>
</dbReference>
<evidence type="ECO:0000256" key="4">
    <source>
        <dbReference type="ARBA" id="ARBA00022840"/>
    </source>
</evidence>
<dbReference type="PROSITE" id="PS50893">
    <property type="entry name" value="ABC_TRANSPORTER_2"/>
    <property type="match status" value="1"/>
</dbReference>
<keyword evidence="7" id="KW-1185">Reference proteome</keyword>
<evidence type="ECO:0000256" key="3">
    <source>
        <dbReference type="ARBA" id="ARBA00022741"/>
    </source>
</evidence>
<dbReference type="Proteomes" id="UP000001068">
    <property type="component" value="Chromosome"/>
</dbReference>
<evidence type="ECO:0000256" key="2">
    <source>
        <dbReference type="ARBA" id="ARBA00022448"/>
    </source>
</evidence>
<name>E8R9U0_DESM0</name>
<dbReference type="Pfam" id="PF00005">
    <property type="entry name" value="ABC_tran"/>
    <property type="match status" value="1"/>
</dbReference>
<dbReference type="GO" id="GO:0016887">
    <property type="term" value="F:ATP hydrolysis activity"/>
    <property type="evidence" value="ECO:0007669"/>
    <property type="project" value="InterPro"/>
</dbReference>
<dbReference type="SMART" id="SM00382">
    <property type="entry name" value="AAA"/>
    <property type="match status" value="1"/>
</dbReference>
<feature type="domain" description="ABC transporter" evidence="5">
    <location>
        <begin position="8"/>
        <end position="256"/>
    </location>
</feature>
<dbReference type="OrthoDB" id="18209at2157"/>
<evidence type="ECO:0000259" key="5">
    <source>
        <dbReference type="PROSITE" id="PS50893"/>
    </source>
</evidence>
<reference evidence="6 7" key="2">
    <citation type="journal article" date="2011" name="Stand. Genomic Sci.">
        <title>Complete genome sequence of Desulfurococcus mucosus type strain (O7/1).</title>
        <authorList>
            <person name="Wirth R."/>
            <person name="Chertkov O."/>
            <person name="Held B."/>
            <person name="Lapidus A."/>
            <person name="Nolan M."/>
            <person name="Lucas S."/>
            <person name="Hammon N."/>
            <person name="Deshpande S."/>
            <person name="Cheng J.F."/>
            <person name="Tapia R."/>
            <person name="Han C."/>
            <person name="Goodwin L."/>
            <person name="Pitluck S."/>
            <person name="Liolios K."/>
            <person name="Ioanna P."/>
            <person name="Ivanova N."/>
            <person name="Mavromatis K."/>
            <person name="Mikhailova N."/>
            <person name="Pati A."/>
            <person name="Chen A."/>
            <person name="Palaniappan K."/>
            <person name="Land M."/>
            <person name="Hauser L."/>
            <person name="Chang Y.J."/>
            <person name="Jeffries C.D."/>
            <person name="Bilek Y."/>
            <person name="Hader T."/>
            <person name="Rohde M."/>
            <person name="Spring S."/>
            <person name="Sikorski J."/>
            <person name="Goker M."/>
            <person name="Woyke T."/>
            <person name="Bristow J."/>
            <person name="Eisen J.A."/>
            <person name="Markowitz V."/>
            <person name="Hugenholtz P."/>
            <person name="Kyrpides N.C."/>
            <person name="Klenk H.P."/>
        </authorList>
    </citation>
    <scope>NUCLEOTIDE SEQUENCE [LARGE SCALE GENOMIC DNA]</scope>
    <source>
        <strain evidence="7">ATCC 35584 / DSM 2162 / JCM 9187 / O7/1</strain>
    </source>
</reference>
<dbReference type="InterPro" id="IPR017871">
    <property type="entry name" value="ABC_transporter-like_CS"/>
</dbReference>
<dbReference type="InterPro" id="IPR003593">
    <property type="entry name" value="AAA+_ATPase"/>
</dbReference>
<reference evidence="7" key="1">
    <citation type="submission" date="2010-11" db="EMBL/GenBank/DDBJ databases">
        <title>The complete genome of Desulfurococcus mucosus DSM 2162.</title>
        <authorList>
            <consortium name="US DOE Joint Genome Institute (JGI-PGF)"/>
            <person name="Lucas S."/>
            <person name="Copeland A."/>
            <person name="Lapidus A."/>
            <person name="Bruce D."/>
            <person name="Goodwin L."/>
            <person name="Pitluck S."/>
            <person name="Kyrpides N."/>
            <person name="Mavromatis K."/>
            <person name="Pagani I."/>
            <person name="Ivanova N."/>
            <person name="Ovchinnikova G."/>
            <person name="Chertkov O."/>
            <person name="Held B."/>
            <person name="Brettin T."/>
            <person name="Detter J.C."/>
            <person name="Tapia R."/>
            <person name="Han C."/>
            <person name="Land M."/>
            <person name="Hauser L."/>
            <person name="Markowitz V."/>
            <person name="Cheng J.-F."/>
            <person name="Hugenholtz P."/>
            <person name="Woyke T."/>
            <person name="Wu D."/>
            <person name="Wirth R."/>
            <person name="Bilek Y."/>
            <person name="Hader T."/>
            <person name="Klenk H.-P."/>
            <person name="Eisen J.A."/>
        </authorList>
    </citation>
    <scope>NUCLEOTIDE SEQUENCE [LARGE SCALE GENOMIC DNA]</scope>
    <source>
        <strain evidence="7">ATCC 35584 / DSM 2162 / JCM 9187 / O7/1</strain>
    </source>
</reference>
<dbReference type="CDD" id="cd03257">
    <property type="entry name" value="ABC_NikE_OppD_transporters"/>
    <property type="match status" value="1"/>
</dbReference>
<gene>
    <name evidence="6" type="ordered locus">Desmu_0963</name>
</gene>
<organism evidence="6 7">
    <name type="scientific">Desulfurococcus mucosus (strain ATCC 35584 / DSM 2162 / JCM 9187 / O7/1)</name>
    <dbReference type="NCBI Taxonomy" id="765177"/>
    <lineage>
        <taxon>Archaea</taxon>
        <taxon>Thermoproteota</taxon>
        <taxon>Thermoprotei</taxon>
        <taxon>Desulfurococcales</taxon>
        <taxon>Desulfurococcaceae</taxon>
        <taxon>Desulfurococcus</taxon>
    </lineage>
</organism>
<dbReference type="InterPro" id="IPR027417">
    <property type="entry name" value="P-loop_NTPase"/>
</dbReference>
<dbReference type="InterPro" id="IPR003439">
    <property type="entry name" value="ABC_transporter-like_ATP-bd"/>
</dbReference>
<dbReference type="PROSITE" id="PS00211">
    <property type="entry name" value="ABC_TRANSPORTER_1"/>
    <property type="match status" value="1"/>
</dbReference>
<keyword evidence="4" id="KW-0067">ATP-binding</keyword>
<dbReference type="PANTHER" id="PTHR43776:SF7">
    <property type="entry name" value="D,D-DIPEPTIDE TRANSPORT ATP-BINDING PROTEIN DDPF-RELATED"/>
    <property type="match status" value="1"/>
</dbReference>
<dbReference type="PANTHER" id="PTHR43776">
    <property type="entry name" value="TRANSPORT ATP-BINDING PROTEIN"/>
    <property type="match status" value="1"/>
</dbReference>
<protein>
    <submittedName>
        <fullName evidence="6">ABC transporter related protein</fullName>
    </submittedName>
</protein>
<dbReference type="InterPro" id="IPR050319">
    <property type="entry name" value="ABC_transp_ATP-bind"/>
</dbReference>
<dbReference type="eggNOG" id="arCOG00184">
    <property type="taxonomic scope" value="Archaea"/>
</dbReference>
<evidence type="ECO:0000313" key="7">
    <source>
        <dbReference type="Proteomes" id="UP000001068"/>
    </source>
</evidence>
<comment type="similarity">
    <text evidence="1">Belongs to the ABC transporter superfamily.</text>
</comment>
<dbReference type="HOGENOM" id="CLU_000604_1_23_2"/>
<dbReference type="KEGG" id="dmu:Desmu_0963"/>
<dbReference type="Gene3D" id="3.40.50.300">
    <property type="entry name" value="P-loop containing nucleotide triphosphate hydrolases"/>
    <property type="match status" value="1"/>
</dbReference>
<dbReference type="STRING" id="765177.Desmu_0963"/>
<keyword evidence="3" id="KW-0547">Nucleotide-binding</keyword>
<keyword evidence="2" id="KW-0813">Transport</keyword>
<proteinExistence type="inferred from homology"/>
<evidence type="ECO:0000256" key="1">
    <source>
        <dbReference type="ARBA" id="ARBA00005417"/>
    </source>
</evidence>
<evidence type="ECO:0000313" key="6">
    <source>
        <dbReference type="EMBL" id="ADV65266.1"/>
    </source>
</evidence>
<accession>E8R9U0</accession>
<dbReference type="EMBL" id="CP002363">
    <property type="protein sequence ID" value="ADV65266.1"/>
    <property type="molecule type" value="Genomic_DNA"/>
</dbReference>